<dbReference type="Proteomes" id="UP001597241">
    <property type="component" value="Unassembled WGS sequence"/>
</dbReference>
<dbReference type="RefSeq" id="WP_386809754.1">
    <property type="nucleotide sequence ID" value="NZ_JBHTMV010000006.1"/>
</dbReference>
<accession>A0ABW3WQC9</accession>
<evidence type="ECO:0000313" key="2">
    <source>
        <dbReference type="Proteomes" id="UP001597241"/>
    </source>
</evidence>
<gene>
    <name evidence="1" type="ORF">ACFQ5N_11775</name>
</gene>
<sequence>MQTKSDSLSLTIEYFKILLTLVHKKFIEKHGLKKLPKTFQLYGYGVYNEDKPSLKSDFEKIGDDFVNGKYLYDKSREIFKDKQTIKLNAYYKSVLLLYIGYDNFEQFLKEHPLSKLEIEKQLSLNGTAKQNETHYYLNYYFGEDDVIIKGRTVISNNWKKIQHTFLYPLEDGTFKEHYSNGNVILKGDTLCINSKTLSGEKYIDGASEIYYIGHKSPSSIKYLVGTYCTFDIYTNTVAGRSILEKCNSKEEMEEKSKDPNIPAYIAMEIRNKRIVNNSNVPKNALELSKMSPFASIYYSIPGIYEITFKFGDNLTEILKFEIVATNYKIITLTENVYIEKDRLELINKGSILNLRFNFSGIIELERANIYFKTYYLKDGREFQEGVFSGIDIENRLVNGTLKVKYTNTWNS</sequence>
<evidence type="ECO:0000313" key="1">
    <source>
        <dbReference type="EMBL" id="MFD1294514.1"/>
    </source>
</evidence>
<keyword evidence="2" id="KW-1185">Reference proteome</keyword>
<comment type="caution">
    <text evidence="1">The sequence shown here is derived from an EMBL/GenBank/DDBJ whole genome shotgun (WGS) entry which is preliminary data.</text>
</comment>
<protein>
    <submittedName>
        <fullName evidence="1">Uncharacterized protein</fullName>
    </submittedName>
</protein>
<proteinExistence type="predicted"/>
<organism evidence="1 2">
    <name type="scientific">Lutibacter holmesii</name>
    <dbReference type="NCBI Taxonomy" id="1137985"/>
    <lineage>
        <taxon>Bacteria</taxon>
        <taxon>Pseudomonadati</taxon>
        <taxon>Bacteroidota</taxon>
        <taxon>Flavobacteriia</taxon>
        <taxon>Flavobacteriales</taxon>
        <taxon>Flavobacteriaceae</taxon>
        <taxon>Lutibacter</taxon>
    </lineage>
</organism>
<name>A0ABW3WQC9_9FLAO</name>
<dbReference type="EMBL" id="JBHTMV010000006">
    <property type="protein sequence ID" value="MFD1294514.1"/>
    <property type="molecule type" value="Genomic_DNA"/>
</dbReference>
<reference evidence="2" key="1">
    <citation type="journal article" date="2019" name="Int. J. Syst. Evol. Microbiol.">
        <title>The Global Catalogue of Microorganisms (GCM) 10K type strain sequencing project: providing services to taxonomists for standard genome sequencing and annotation.</title>
        <authorList>
            <consortium name="The Broad Institute Genomics Platform"/>
            <consortium name="The Broad Institute Genome Sequencing Center for Infectious Disease"/>
            <person name="Wu L."/>
            <person name="Ma J."/>
        </authorList>
    </citation>
    <scope>NUCLEOTIDE SEQUENCE [LARGE SCALE GENOMIC DNA]</scope>
    <source>
        <strain evidence="2">CCUG 62221</strain>
    </source>
</reference>